<evidence type="ECO:0000313" key="3">
    <source>
        <dbReference type="EMBL" id="SOB78850.1"/>
    </source>
</evidence>
<reference evidence="3 4" key="1">
    <citation type="submission" date="2017-07" db="EMBL/GenBank/DDBJ databases">
        <authorList>
            <person name="Sun Z.S."/>
            <person name="Albrecht U."/>
            <person name="Echele G."/>
            <person name="Lee C.C."/>
        </authorList>
    </citation>
    <scope>NUCLEOTIDE SEQUENCE [LARGE SCALE GENOMIC DNA]</scope>
    <source>
        <strain evidence="3 4">CGMCC 1.12672</strain>
    </source>
</reference>
<dbReference type="OrthoDB" id="9805228at2"/>
<keyword evidence="4" id="KW-1185">Reference proteome</keyword>
<organism evidence="3 4">
    <name type="scientific">Sphingomonas guangdongensis</name>
    <dbReference type="NCBI Taxonomy" id="1141890"/>
    <lineage>
        <taxon>Bacteria</taxon>
        <taxon>Pseudomonadati</taxon>
        <taxon>Pseudomonadota</taxon>
        <taxon>Alphaproteobacteria</taxon>
        <taxon>Sphingomonadales</taxon>
        <taxon>Sphingomonadaceae</taxon>
        <taxon>Sphingomonas</taxon>
    </lineage>
</organism>
<name>A0A285QA98_9SPHN</name>
<sequence length="168" mass="19308">MTIPTPWPHDREVVVVQVFDHPRERVFAAWMDPDALAQWYGPDGLAIETHEADLREGGQWRFDMVGTFEGKPQRFRNLMRFLEIVPNERIVMDYGTPSPDDPDRFRMAVSFDVQADGKTVLTLRQLHPSRERRDAVIGFGAVEYGQQTLDSLARWLARDRSKAVASPL</sequence>
<accession>A0A285QA98</accession>
<dbReference type="Proteomes" id="UP000219494">
    <property type="component" value="Unassembled WGS sequence"/>
</dbReference>
<dbReference type="AlphaFoldDB" id="A0A285QA98"/>
<feature type="domain" description="Activator of Hsp90 ATPase homologue 1/2-like C-terminal" evidence="2">
    <location>
        <begin position="20"/>
        <end position="156"/>
    </location>
</feature>
<protein>
    <submittedName>
        <fullName evidence="3">Uncharacterized conserved protein YndB, AHSA1/START domain</fullName>
    </submittedName>
</protein>
<comment type="similarity">
    <text evidence="1">Belongs to the AHA1 family.</text>
</comment>
<evidence type="ECO:0000256" key="1">
    <source>
        <dbReference type="ARBA" id="ARBA00006817"/>
    </source>
</evidence>
<dbReference type="SUPFAM" id="SSF55961">
    <property type="entry name" value="Bet v1-like"/>
    <property type="match status" value="1"/>
</dbReference>
<dbReference type="Gene3D" id="3.30.530.20">
    <property type="match status" value="1"/>
</dbReference>
<evidence type="ECO:0000313" key="4">
    <source>
        <dbReference type="Proteomes" id="UP000219494"/>
    </source>
</evidence>
<dbReference type="InterPro" id="IPR013538">
    <property type="entry name" value="ASHA1/2-like_C"/>
</dbReference>
<dbReference type="InterPro" id="IPR023393">
    <property type="entry name" value="START-like_dom_sf"/>
</dbReference>
<evidence type="ECO:0000259" key="2">
    <source>
        <dbReference type="Pfam" id="PF08327"/>
    </source>
</evidence>
<proteinExistence type="inferred from homology"/>
<dbReference type="CDD" id="cd08894">
    <property type="entry name" value="SRPBCC_CalC_Aha1-like_1"/>
    <property type="match status" value="1"/>
</dbReference>
<dbReference type="EMBL" id="OBMI01000001">
    <property type="protein sequence ID" value="SOB78850.1"/>
    <property type="molecule type" value="Genomic_DNA"/>
</dbReference>
<dbReference type="RefSeq" id="WP_097062208.1">
    <property type="nucleotide sequence ID" value="NZ_OBMI01000001.1"/>
</dbReference>
<dbReference type="Pfam" id="PF08327">
    <property type="entry name" value="AHSA1"/>
    <property type="match status" value="1"/>
</dbReference>
<gene>
    <name evidence="3" type="ORF">SAMN06297144_0244</name>
</gene>